<dbReference type="RefSeq" id="WP_068733616.1">
    <property type="nucleotide sequence ID" value="NZ_LVYV01000012.1"/>
</dbReference>
<evidence type="ECO:0000256" key="3">
    <source>
        <dbReference type="ARBA" id="ARBA00022801"/>
    </source>
</evidence>
<dbReference type="SUPFAM" id="SSF88713">
    <property type="entry name" value="Glycoside hydrolase/deacetylase"/>
    <property type="match status" value="1"/>
</dbReference>
<organism evidence="6 7">
    <name type="scientific">Tardiphaga robiniae</name>
    <dbReference type="NCBI Taxonomy" id="943830"/>
    <lineage>
        <taxon>Bacteria</taxon>
        <taxon>Pseudomonadati</taxon>
        <taxon>Pseudomonadota</taxon>
        <taxon>Alphaproteobacteria</taxon>
        <taxon>Hyphomicrobiales</taxon>
        <taxon>Nitrobacteraceae</taxon>
        <taxon>Tardiphaga</taxon>
    </lineage>
</organism>
<dbReference type="STRING" id="943830.A4A58_08130"/>
<dbReference type="GO" id="GO:0016787">
    <property type="term" value="F:hydrolase activity"/>
    <property type="evidence" value="ECO:0007669"/>
    <property type="project" value="UniProtKB-KW"/>
</dbReference>
<dbReference type="Pfam" id="PF04794">
    <property type="entry name" value="YdjC"/>
    <property type="match status" value="1"/>
</dbReference>
<protein>
    <recommendedName>
        <fullName evidence="8">ChbG/HpnK family deacetylase</fullName>
    </recommendedName>
</protein>
<evidence type="ECO:0000256" key="4">
    <source>
        <dbReference type="ARBA" id="ARBA00022842"/>
    </source>
</evidence>
<sequence length="281" mass="31014">MTGAALRRITLCADDYGISPGVNQGIRELIALGRLNATSVMVVGPAISRDDVSALQDAVANNPNCEIGLHATLTAPFHPLTMHYRPLLDELFLPLGKMLRFSLLRKLDREAIETELTTQIAKFVALFGRAPDYVDGHQHVQTFPQVRDALLAAMKKNAPKAWVRQSGRVLPLGQRLDNPKALLLDTLSATFRRRATRADVTFNPGFAGAYDFTKHADFGTLMTGFLNDLPDGGLVMCHPGHVDEILIDLDPFTDQREREYQYLASDAFAQLLTSSNVTLTR</sequence>
<name>A0A163ZDH4_9BRAD</name>
<dbReference type="PANTHER" id="PTHR31609:SF1">
    <property type="entry name" value="CARBOHYDRATE DEACETYLASE"/>
    <property type="match status" value="1"/>
</dbReference>
<dbReference type="GO" id="GO:0046872">
    <property type="term" value="F:metal ion binding"/>
    <property type="evidence" value="ECO:0007669"/>
    <property type="project" value="UniProtKB-KW"/>
</dbReference>
<keyword evidence="7" id="KW-1185">Reference proteome</keyword>
<dbReference type="InterPro" id="IPR006879">
    <property type="entry name" value="YdjC-like"/>
</dbReference>
<dbReference type="OrthoDB" id="9774177at2"/>
<evidence type="ECO:0008006" key="8">
    <source>
        <dbReference type="Google" id="ProtNLM"/>
    </source>
</evidence>
<dbReference type="GO" id="GO:0005975">
    <property type="term" value="P:carbohydrate metabolic process"/>
    <property type="evidence" value="ECO:0007669"/>
    <property type="project" value="InterPro"/>
</dbReference>
<accession>A0A163ZDH4</accession>
<proteinExistence type="predicted"/>
<reference evidence="6 7" key="1">
    <citation type="submission" date="2016-03" db="EMBL/GenBank/DDBJ databases">
        <title>Microsymbionts genomes from the relict species Vavilovia formosa (Stev.) Fed.</title>
        <authorList>
            <person name="Kopat V."/>
            <person name="Chirak E."/>
            <person name="Kimeklis A."/>
            <person name="Andronov E."/>
        </authorList>
    </citation>
    <scope>NUCLEOTIDE SEQUENCE [LARGE SCALE GENOMIC DNA]</scope>
    <source>
        <strain evidence="6 7">Vaf07</strain>
    </source>
</reference>
<gene>
    <name evidence="6" type="ORF">A4A58_08130</name>
</gene>
<comment type="cofactor">
    <cofactor evidence="1">
        <name>Mg(2+)</name>
        <dbReference type="ChEBI" id="CHEBI:18420"/>
    </cofactor>
</comment>
<dbReference type="PANTHER" id="PTHR31609">
    <property type="entry name" value="YDJC DEACETYLASE FAMILY MEMBER"/>
    <property type="match status" value="1"/>
</dbReference>
<dbReference type="CDD" id="cd10807">
    <property type="entry name" value="YdjC_like_3"/>
    <property type="match status" value="1"/>
</dbReference>
<dbReference type="EMBL" id="LVYV01000012">
    <property type="protein sequence ID" value="KZD23330.1"/>
    <property type="molecule type" value="Genomic_DNA"/>
</dbReference>
<evidence type="ECO:0000313" key="7">
    <source>
        <dbReference type="Proteomes" id="UP000076574"/>
    </source>
</evidence>
<evidence type="ECO:0000256" key="1">
    <source>
        <dbReference type="ARBA" id="ARBA00001946"/>
    </source>
</evidence>
<keyword evidence="3" id="KW-0378">Hydrolase</keyword>
<comment type="caution">
    <text evidence="6">The sequence shown here is derived from an EMBL/GenBank/DDBJ whole genome shotgun (WGS) entry which is preliminary data.</text>
</comment>
<evidence type="ECO:0000313" key="6">
    <source>
        <dbReference type="EMBL" id="KZD23330.1"/>
    </source>
</evidence>
<dbReference type="Gene3D" id="3.20.20.370">
    <property type="entry name" value="Glycoside hydrolase/deacetylase"/>
    <property type="match status" value="1"/>
</dbReference>
<dbReference type="Proteomes" id="UP000076574">
    <property type="component" value="Unassembled WGS sequence"/>
</dbReference>
<keyword evidence="4" id="KW-0460">Magnesium</keyword>
<keyword evidence="2" id="KW-0479">Metal-binding</keyword>
<keyword evidence="5" id="KW-0119">Carbohydrate metabolism</keyword>
<dbReference type="InterPro" id="IPR011330">
    <property type="entry name" value="Glyco_hydro/deAcase_b/a-brl"/>
</dbReference>
<evidence type="ECO:0000256" key="2">
    <source>
        <dbReference type="ARBA" id="ARBA00022723"/>
    </source>
</evidence>
<dbReference type="AlphaFoldDB" id="A0A163ZDH4"/>
<dbReference type="GO" id="GO:0019213">
    <property type="term" value="F:deacetylase activity"/>
    <property type="evidence" value="ECO:0007669"/>
    <property type="project" value="TreeGrafter"/>
</dbReference>
<evidence type="ECO:0000256" key="5">
    <source>
        <dbReference type="ARBA" id="ARBA00023277"/>
    </source>
</evidence>